<protein>
    <recommendedName>
        <fullName evidence="3">Tn3 transposase DDE domain-containing protein</fullName>
    </recommendedName>
</protein>
<keyword evidence="2" id="KW-1185">Reference proteome</keyword>
<evidence type="ECO:0000313" key="1">
    <source>
        <dbReference type="EMBL" id="MFE7966961.1"/>
    </source>
</evidence>
<evidence type="ECO:0000313" key="2">
    <source>
        <dbReference type="Proteomes" id="UP001600650"/>
    </source>
</evidence>
<dbReference type="Proteomes" id="UP001600650">
    <property type="component" value="Unassembled WGS sequence"/>
</dbReference>
<proteinExistence type="predicted"/>
<sequence length="184" mass="20187">MSRLKEKRFNGYLRYAIPHELDSDIDAVITAYMGSPATGRQRMIDDLDGRSASVLSAYGQRMASTAARAGSIEALHRGLIAVGMAEERLNDARENLYPLAAINDSASLIGTSLRKLITDVSEFLPSASVDKLRKFDQRQEQDKSLEAMGLRRFGSGQDFPLLLAILPWPASCTDRPGRSSLLQG</sequence>
<organism evidence="1 2">
    <name type="scientific">Streptomyces cellulosae</name>
    <dbReference type="NCBI Taxonomy" id="1968"/>
    <lineage>
        <taxon>Bacteria</taxon>
        <taxon>Bacillati</taxon>
        <taxon>Actinomycetota</taxon>
        <taxon>Actinomycetes</taxon>
        <taxon>Kitasatosporales</taxon>
        <taxon>Streptomycetaceae</taxon>
        <taxon>Streptomyces</taxon>
    </lineage>
</organism>
<gene>
    <name evidence="1" type="ORF">ACFU0X_28625</name>
</gene>
<comment type="caution">
    <text evidence="1">The sequence shown here is derived from an EMBL/GenBank/DDBJ whole genome shotgun (WGS) entry which is preliminary data.</text>
</comment>
<accession>A0ABW6JNI1</accession>
<dbReference type="EMBL" id="JBHVBU010000117">
    <property type="protein sequence ID" value="MFE7966961.1"/>
    <property type="molecule type" value="Genomic_DNA"/>
</dbReference>
<reference evidence="1 2" key="1">
    <citation type="submission" date="2024-09" db="EMBL/GenBank/DDBJ databases">
        <title>The Natural Products Discovery Center: Release of the First 8490 Sequenced Strains for Exploring Actinobacteria Biosynthetic Diversity.</title>
        <authorList>
            <person name="Kalkreuter E."/>
            <person name="Kautsar S.A."/>
            <person name="Yang D."/>
            <person name="Bader C.D."/>
            <person name="Teijaro C.N."/>
            <person name="Fluegel L."/>
            <person name="Davis C.M."/>
            <person name="Simpson J.R."/>
            <person name="Lauterbach L."/>
            <person name="Steele A.D."/>
            <person name="Gui C."/>
            <person name="Meng S."/>
            <person name="Li G."/>
            <person name="Viehrig K."/>
            <person name="Ye F."/>
            <person name="Su P."/>
            <person name="Kiefer A.F."/>
            <person name="Nichols A."/>
            <person name="Cepeda A.J."/>
            <person name="Yan W."/>
            <person name="Fan B."/>
            <person name="Jiang Y."/>
            <person name="Adhikari A."/>
            <person name="Zheng C.-J."/>
            <person name="Schuster L."/>
            <person name="Cowan T.M."/>
            <person name="Smanski M.J."/>
            <person name="Chevrette M.G."/>
            <person name="De Carvalho L.P.S."/>
            <person name="Shen B."/>
        </authorList>
    </citation>
    <scope>NUCLEOTIDE SEQUENCE [LARGE SCALE GENOMIC DNA]</scope>
    <source>
        <strain evidence="1 2">NPDC057399</strain>
    </source>
</reference>
<name>A0ABW6JNI1_STRCE</name>
<dbReference type="RefSeq" id="WP_381728307.1">
    <property type="nucleotide sequence ID" value="NZ_JBHVBU010000117.1"/>
</dbReference>
<evidence type="ECO:0008006" key="3">
    <source>
        <dbReference type="Google" id="ProtNLM"/>
    </source>
</evidence>